<feature type="transmembrane region" description="Helical" evidence="9">
    <location>
        <begin position="319"/>
        <end position="341"/>
    </location>
</feature>
<dbReference type="NCBIfam" id="TIGR00916">
    <property type="entry name" value="2A0604s01"/>
    <property type="match status" value="1"/>
</dbReference>
<protein>
    <recommendedName>
        <fullName evidence="9">Protein translocase subunit SecD</fullName>
    </recommendedName>
</protein>
<name>A0A2M6Z408_9BACT</name>
<dbReference type="PANTHER" id="PTHR30081">
    <property type="entry name" value="PROTEIN-EXPORT MEMBRANE PROTEIN SEC"/>
    <property type="match status" value="1"/>
</dbReference>
<dbReference type="Pfam" id="PF22599">
    <property type="entry name" value="SecDF_P1_head"/>
    <property type="match status" value="1"/>
</dbReference>
<keyword evidence="4 9" id="KW-0812">Transmembrane</keyword>
<keyword evidence="5 9" id="KW-0653">Protein transport</keyword>
<keyword evidence="2 9" id="KW-0813">Transport</keyword>
<keyword evidence="7 9" id="KW-0811">Translocation</keyword>
<feature type="domain" description="Protein export membrane protein SecD/SecF C-terminal" evidence="10">
    <location>
        <begin position="249"/>
        <end position="416"/>
    </location>
</feature>
<dbReference type="AlphaFoldDB" id="A0A2M6Z408"/>
<gene>
    <name evidence="9 13" type="primary">secD</name>
    <name evidence="13" type="ORF">COS93_00575</name>
</gene>
<evidence type="ECO:0000256" key="9">
    <source>
        <dbReference type="HAMAP-Rule" id="MF_01463"/>
    </source>
</evidence>
<dbReference type="SUPFAM" id="SSF82866">
    <property type="entry name" value="Multidrug efflux transporter AcrB transmembrane domain"/>
    <property type="match status" value="1"/>
</dbReference>
<dbReference type="Pfam" id="PF02355">
    <property type="entry name" value="SecD_SecF_C"/>
    <property type="match status" value="1"/>
</dbReference>
<dbReference type="HAMAP" id="MF_01463_B">
    <property type="entry name" value="SecD_B"/>
    <property type="match status" value="1"/>
</dbReference>
<feature type="transmembrane region" description="Helical" evidence="9">
    <location>
        <begin position="295"/>
        <end position="313"/>
    </location>
</feature>
<evidence type="ECO:0000256" key="6">
    <source>
        <dbReference type="ARBA" id="ARBA00022989"/>
    </source>
</evidence>
<evidence type="ECO:0000259" key="11">
    <source>
        <dbReference type="Pfam" id="PF21760"/>
    </source>
</evidence>
<keyword evidence="8 9" id="KW-0472">Membrane</keyword>
<evidence type="ECO:0000256" key="1">
    <source>
        <dbReference type="ARBA" id="ARBA00004651"/>
    </source>
</evidence>
<dbReference type="Gene3D" id="1.20.1640.10">
    <property type="entry name" value="Multidrug efflux transporter AcrB transmembrane domain"/>
    <property type="match status" value="1"/>
</dbReference>
<evidence type="ECO:0000256" key="8">
    <source>
        <dbReference type="ARBA" id="ARBA00023136"/>
    </source>
</evidence>
<dbReference type="Gene3D" id="3.30.1360.200">
    <property type="match status" value="1"/>
</dbReference>
<evidence type="ECO:0000256" key="3">
    <source>
        <dbReference type="ARBA" id="ARBA00022475"/>
    </source>
</evidence>
<feature type="transmembrane region" description="Helical" evidence="9">
    <location>
        <begin position="399"/>
        <end position="420"/>
    </location>
</feature>
<evidence type="ECO:0000256" key="5">
    <source>
        <dbReference type="ARBA" id="ARBA00022927"/>
    </source>
</evidence>
<dbReference type="GO" id="GO:0005886">
    <property type="term" value="C:plasma membrane"/>
    <property type="evidence" value="ECO:0007669"/>
    <property type="project" value="UniProtKB-SubCell"/>
</dbReference>
<dbReference type="InterPro" id="IPR055344">
    <property type="entry name" value="SecD_SecF_C_bact"/>
</dbReference>
<comment type="caution">
    <text evidence="9">Lacks conserved residue(s) required for the propagation of feature annotation.</text>
</comment>
<feature type="domain" description="Protein translocase subunit SecDF P1" evidence="11">
    <location>
        <begin position="75"/>
        <end position="131"/>
    </location>
</feature>
<evidence type="ECO:0000256" key="4">
    <source>
        <dbReference type="ARBA" id="ARBA00022692"/>
    </source>
</evidence>
<comment type="caution">
    <text evidence="13">The sequence shown here is derived from an EMBL/GenBank/DDBJ whole genome shotgun (WGS) entry which is preliminary data.</text>
</comment>
<comment type="function">
    <text evidence="9">Part of the Sec protein translocase complex. Interacts with the SecYEG preprotein conducting channel. SecDF uses the proton motive force (PMF) to complete protein translocation after the ATP-dependent function of SecA.</text>
</comment>
<accession>A0A2M6Z408</accession>
<evidence type="ECO:0000256" key="2">
    <source>
        <dbReference type="ARBA" id="ARBA00022448"/>
    </source>
</evidence>
<organism evidence="13 14">
    <name type="scientific">bacterium (Candidatus Gribaldobacteria) CG07_land_8_20_14_0_80_33_18</name>
    <dbReference type="NCBI Taxonomy" id="2014272"/>
    <lineage>
        <taxon>Bacteria</taxon>
        <taxon>Candidatus Gribaldobacteria</taxon>
    </lineage>
</organism>
<dbReference type="InterPro" id="IPR054384">
    <property type="entry name" value="SecDF_P1_head"/>
</dbReference>
<dbReference type="GO" id="GO:0043952">
    <property type="term" value="P:protein transport by the Sec complex"/>
    <property type="evidence" value="ECO:0007669"/>
    <property type="project" value="UniProtKB-UniRule"/>
</dbReference>
<comment type="subcellular location">
    <subcellularLocation>
        <location evidence="1 9">Cell membrane</location>
        <topology evidence="1 9">Multi-pass membrane protein</topology>
    </subcellularLocation>
</comment>
<dbReference type="GO" id="GO:0006605">
    <property type="term" value="P:protein targeting"/>
    <property type="evidence" value="ECO:0007669"/>
    <property type="project" value="UniProtKB-UniRule"/>
</dbReference>
<dbReference type="InterPro" id="IPR048634">
    <property type="entry name" value="SecD_SecF_C"/>
</dbReference>
<feature type="transmembrane region" description="Helical" evidence="9">
    <location>
        <begin position="373"/>
        <end position="393"/>
    </location>
</feature>
<feature type="domain" description="SecDF P1 head subdomain" evidence="12">
    <location>
        <begin position="152"/>
        <end position="247"/>
    </location>
</feature>
<dbReference type="InterPro" id="IPR022813">
    <property type="entry name" value="SecD/SecF_arch_bac"/>
</dbReference>
<proteinExistence type="inferred from homology"/>
<comment type="subunit">
    <text evidence="9">Forms a complex with SecF. Part of the essential Sec protein translocation apparatus which comprises SecA, SecYEG and auxiliary proteins SecDF. Other proteins may also be involved.</text>
</comment>
<dbReference type="InterPro" id="IPR048631">
    <property type="entry name" value="SecD_1st"/>
</dbReference>
<keyword evidence="3 9" id="KW-1003">Cell membrane</keyword>
<dbReference type="GO" id="GO:0015450">
    <property type="term" value="F:protein-transporting ATPase activity"/>
    <property type="evidence" value="ECO:0007669"/>
    <property type="project" value="InterPro"/>
</dbReference>
<dbReference type="GO" id="GO:0065002">
    <property type="term" value="P:intracellular protein transmembrane transport"/>
    <property type="evidence" value="ECO:0007669"/>
    <property type="project" value="UniProtKB-UniRule"/>
</dbReference>
<evidence type="ECO:0000259" key="12">
    <source>
        <dbReference type="Pfam" id="PF22599"/>
    </source>
</evidence>
<dbReference type="Proteomes" id="UP000228777">
    <property type="component" value="Unassembled WGS sequence"/>
</dbReference>
<dbReference type="Gene3D" id="3.30.70.3400">
    <property type="match status" value="1"/>
</dbReference>
<sequence>MGKKKIGVKLIFILILVFFTFNFVYPKFLNQYLGLNFPEIPFKLGLDLVGGSRLIYETDLSKVEKTKTEALSGLRDVIEKRVNILGVREPIVRIQEIGGSARLMVELAGIKNVEEAIKAIGETPLLEFREIEVKDLNAPLRSAINPSDLKPTSLTGQYLKKASLDFDNETLEPIVILEFDKEGKELFKQITSRNVDKPLAIFIDNNLISSPVVREPISSGRAQITGNFTPEEAKKLVNSLNAGALPVPIKLISQETIAPSLGKISLEKSLKAGFFGLLGIILFMICYYQMAGLAASLSLLVYGLILLSLFKLFSITLTLAGIAGAILSIGMAVDANVLIFARMKEEIKKGDSFSRAIDIGFKRAWPSIRDGNLTTLIEAMIMFFLGTSFIQGFALTTSLGILVSMFSAIFITQTFLEIFIGSKVRKQDK</sequence>
<feature type="transmembrane region" description="Helical" evidence="9">
    <location>
        <begin position="270"/>
        <end position="288"/>
    </location>
</feature>
<dbReference type="EMBL" id="PEWP01000013">
    <property type="protein sequence ID" value="PIU47133.1"/>
    <property type="molecule type" value="Genomic_DNA"/>
</dbReference>
<reference evidence="14" key="1">
    <citation type="submission" date="2017-09" db="EMBL/GenBank/DDBJ databases">
        <title>Depth-based differentiation of microbial function through sediment-hosted aquifers and enrichment of novel symbionts in the deep terrestrial subsurface.</title>
        <authorList>
            <person name="Probst A.J."/>
            <person name="Ladd B."/>
            <person name="Jarett J.K."/>
            <person name="Geller-Mcgrath D.E."/>
            <person name="Sieber C.M.K."/>
            <person name="Emerson J.B."/>
            <person name="Anantharaman K."/>
            <person name="Thomas B.C."/>
            <person name="Malmstrom R."/>
            <person name="Stieglmeier M."/>
            <person name="Klingl A."/>
            <person name="Woyke T."/>
            <person name="Ryan C.M."/>
            <person name="Banfield J.F."/>
        </authorList>
    </citation>
    <scope>NUCLEOTIDE SEQUENCE [LARGE SCALE GENOMIC DNA]</scope>
</reference>
<dbReference type="NCBIfam" id="TIGR01129">
    <property type="entry name" value="secD"/>
    <property type="match status" value="1"/>
</dbReference>
<evidence type="ECO:0000313" key="14">
    <source>
        <dbReference type="Proteomes" id="UP000228777"/>
    </source>
</evidence>
<dbReference type="PANTHER" id="PTHR30081:SF1">
    <property type="entry name" value="PROTEIN TRANSLOCASE SUBUNIT SECD"/>
    <property type="match status" value="1"/>
</dbReference>
<evidence type="ECO:0000259" key="10">
    <source>
        <dbReference type="Pfam" id="PF02355"/>
    </source>
</evidence>
<evidence type="ECO:0000313" key="13">
    <source>
        <dbReference type="EMBL" id="PIU47133.1"/>
    </source>
</evidence>
<dbReference type="Pfam" id="PF21760">
    <property type="entry name" value="SecD_1st"/>
    <property type="match status" value="1"/>
</dbReference>
<dbReference type="InterPro" id="IPR005791">
    <property type="entry name" value="SecD"/>
</dbReference>
<comment type="similarity">
    <text evidence="9">Belongs to the SecD/SecF family. SecD subfamily.</text>
</comment>
<keyword evidence="6 9" id="KW-1133">Transmembrane helix</keyword>
<evidence type="ECO:0000256" key="7">
    <source>
        <dbReference type="ARBA" id="ARBA00023010"/>
    </source>
</evidence>